<evidence type="ECO:0000313" key="2">
    <source>
        <dbReference type="EMBL" id="KZM68469.1"/>
    </source>
</evidence>
<dbReference type="STRING" id="455432.AWN90_11400"/>
<dbReference type="InterPro" id="IPR021145">
    <property type="entry name" value="Portal_protein_SPP1_Gp6-like"/>
</dbReference>
<feature type="region of interest" description="Disordered" evidence="1">
    <location>
        <begin position="459"/>
        <end position="483"/>
    </location>
</feature>
<accession>A0A164HFJ3</accession>
<gene>
    <name evidence="2" type="ORF">AWN90_11400</name>
</gene>
<dbReference type="Pfam" id="PF05133">
    <property type="entry name" value="SPP1_portal"/>
    <property type="match status" value="1"/>
</dbReference>
<evidence type="ECO:0000313" key="3">
    <source>
        <dbReference type="Proteomes" id="UP000076512"/>
    </source>
</evidence>
<reference evidence="2 3" key="1">
    <citation type="submission" date="2016-04" db="EMBL/GenBank/DDBJ databases">
        <authorList>
            <person name="Evans L.H."/>
            <person name="Alamgir A."/>
            <person name="Owens N."/>
            <person name="Weber N.D."/>
            <person name="Virtaneva K."/>
            <person name="Barbian K."/>
            <person name="Babar A."/>
            <person name="Rosenke K."/>
        </authorList>
    </citation>
    <scope>NUCLEOTIDE SEQUENCE [LARGE SCALE GENOMIC DNA]</scope>
    <source>
        <strain evidence="2 3">IFM 0406</strain>
    </source>
</reference>
<protein>
    <recommendedName>
        <fullName evidence="4">Phage portal protein</fullName>
    </recommendedName>
</protein>
<evidence type="ECO:0000256" key="1">
    <source>
        <dbReference type="SAM" id="MobiDB-lite"/>
    </source>
</evidence>
<name>A0A164HFJ3_9NOCA</name>
<organism evidence="2 3">
    <name type="scientific">Nocardia terpenica</name>
    <dbReference type="NCBI Taxonomy" id="455432"/>
    <lineage>
        <taxon>Bacteria</taxon>
        <taxon>Bacillati</taxon>
        <taxon>Actinomycetota</taxon>
        <taxon>Actinomycetes</taxon>
        <taxon>Mycobacteriales</taxon>
        <taxon>Nocardiaceae</taxon>
        <taxon>Nocardia</taxon>
    </lineage>
</organism>
<dbReference type="RefSeq" id="WP_067580100.1">
    <property type="nucleotide sequence ID" value="NZ_JABMCZ010000002.1"/>
</dbReference>
<dbReference type="EMBL" id="LWGR01000021">
    <property type="protein sequence ID" value="KZM68469.1"/>
    <property type="molecule type" value="Genomic_DNA"/>
</dbReference>
<sequence length="483" mass="53368">MVELLQQDSLRDDEIRTFGALESLIDKHRPTNRVKQAYYEGDKRVESLGISVPYEVAAKLRTVAGWAGTVVDVLDERLDWQGWVQAGTDDYGLKQIYRANQLDSDSGMAHLDALIFGTGFACVGRGFDGEPDPLITVESPLSMSGIRDFRTRRLSAALSRHWDEDAGDYVSARLYLPEQTIYLAKDRPHGRWLVAHRDLHGLGRVLVAQLVNRPRASMQAGRSEISKAVRSHTDSAVRTLMAMEMNREFYSAPQRWGTNLSPDQFKLSDGSVVTGWEAIIGRFLAVRGDEDNPEVEPKVGQFAQGQPGPYLEHLRGLAQLISAESAIPPMYLGFASDQASSADAIRAMESRLIKRAERRQTMFGRAWLEAGLLALLVRDREVPTDYAANVWLKWRDAATPTRSAAADEAVKLTAAQILPPDSPVTYDRIGLSPMEQQQVDADKRRARVGGLLDGLRTAAQTRAQTAPSVAEMAQKTAPVSEAA</sequence>
<comment type="caution">
    <text evidence="2">The sequence shown here is derived from an EMBL/GenBank/DDBJ whole genome shotgun (WGS) entry which is preliminary data.</text>
</comment>
<dbReference type="OrthoDB" id="1780383at2"/>
<keyword evidence="3" id="KW-1185">Reference proteome</keyword>
<evidence type="ECO:0008006" key="4">
    <source>
        <dbReference type="Google" id="ProtNLM"/>
    </source>
</evidence>
<dbReference type="AlphaFoldDB" id="A0A164HFJ3"/>
<proteinExistence type="predicted"/>
<dbReference type="Proteomes" id="UP000076512">
    <property type="component" value="Unassembled WGS sequence"/>
</dbReference>